<dbReference type="AlphaFoldDB" id="A0A7W5FF44"/>
<reference evidence="1 2" key="1">
    <citation type="submission" date="2020-08" db="EMBL/GenBank/DDBJ databases">
        <title>Genomic Encyclopedia of Type Strains, Phase III (KMG-III): the genomes of soil and plant-associated and newly described type strains.</title>
        <authorList>
            <person name="Whitman W."/>
        </authorList>
    </citation>
    <scope>NUCLEOTIDE SEQUENCE [LARGE SCALE GENOMIC DNA]</scope>
    <source>
        <strain evidence="1 2">CECT 3287</strain>
    </source>
</reference>
<sequence length="36" mass="3759">MIIGVSTPTGYFAADLATRAAAGDARLYCRIICSPL</sequence>
<proteinExistence type="predicted"/>
<comment type="caution">
    <text evidence="1">The sequence shown here is derived from an EMBL/GenBank/DDBJ whole genome shotgun (WGS) entry which is preliminary data.</text>
</comment>
<evidence type="ECO:0000313" key="1">
    <source>
        <dbReference type="EMBL" id="MBB3096114.1"/>
    </source>
</evidence>
<protein>
    <submittedName>
        <fullName evidence="1">Uncharacterized protein</fullName>
    </submittedName>
</protein>
<keyword evidence="2" id="KW-1185">Reference proteome</keyword>
<gene>
    <name evidence="1" type="ORF">FHR83_003784</name>
</gene>
<dbReference type="EMBL" id="JACHXF010000007">
    <property type="protein sequence ID" value="MBB3096114.1"/>
    <property type="molecule type" value="Genomic_DNA"/>
</dbReference>
<organism evidence="1 2">
    <name type="scientific">Actinoplanes campanulatus</name>
    <dbReference type="NCBI Taxonomy" id="113559"/>
    <lineage>
        <taxon>Bacteria</taxon>
        <taxon>Bacillati</taxon>
        <taxon>Actinomycetota</taxon>
        <taxon>Actinomycetes</taxon>
        <taxon>Micromonosporales</taxon>
        <taxon>Micromonosporaceae</taxon>
        <taxon>Actinoplanes</taxon>
    </lineage>
</organism>
<evidence type="ECO:0000313" key="2">
    <source>
        <dbReference type="Proteomes" id="UP000590749"/>
    </source>
</evidence>
<name>A0A7W5FF44_9ACTN</name>
<dbReference type="Proteomes" id="UP000590749">
    <property type="component" value="Unassembled WGS sequence"/>
</dbReference>
<accession>A0A7W5FF44</accession>